<keyword evidence="1" id="KW-0677">Repeat</keyword>
<feature type="repeat" description="Pumilio" evidence="2">
    <location>
        <begin position="732"/>
        <end position="768"/>
    </location>
</feature>
<accession>A0A2T9Y5R1</accession>
<dbReference type="GO" id="GO:0003729">
    <property type="term" value="F:mRNA binding"/>
    <property type="evidence" value="ECO:0007669"/>
    <property type="project" value="TreeGrafter"/>
</dbReference>
<feature type="compositionally biased region" description="Low complexity" evidence="3">
    <location>
        <begin position="628"/>
        <end position="640"/>
    </location>
</feature>
<dbReference type="CDD" id="cd07920">
    <property type="entry name" value="Pumilio"/>
    <property type="match status" value="1"/>
</dbReference>
<dbReference type="Gene3D" id="1.25.10.10">
    <property type="entry name" value="Leucine-rich Repeat Variant"/>
    <property type="match status" value="1"/>
</dbReference>
<evidence type="ECO:0000313" key="6">
    <source>
        <dbReference type="Proteomes" id="UP000245383"/>
    </source>
</evidence>
<dbReference type="EMBL" id="MBFR01000470">
    <property type="protein sequence ID" value="PVU87624.1"/>
    <property type="molecule type" value="Genomic_DNA"/>
</dbReference>
<sequence>MNDYIDSATGTSGYSRSSDYNPQNYVNQHGRNYQTDSLGNSSEAFNLNLLSAQTHKDLRPEYKSQHGSDRFNQALSAETTTSFGPSVGDFNSDDPIIFGASANRPNNFGNHLASSRYQDDSFNPNLANNLQLGLAIDLRQNMHFSEQQNLSNNLRSISSANLNSGFVDLSGGYSGALQNPNLLMDGSNDINPDFIPANDFLGIRNIDRSFPSQPSSPVKMKNLMDKSHLNVSKSNISYMRSVPASRKTSPELNHIWDSLESLSIGRTKDKINSAFKSSNYSNLDNINPLSKNSNIPLNENLVYNEHMSKDLYLDLNQFNSNDSKRGISAPINNFNDKYDCPANNGVEFDPQLPSGLLDDDEGLYFTKNKSPSALDNMARNQDILSLKSANFSKIHDQGYIKKNNYDPVYNDFQNLPHYNSQNLSDFNNINSSVSHKNLSDNHENHHLGFDMGNNDSTSDYNQNHNAALNQFKKICDNRNVMLPNNAYHDMNQYGQFDINSENRQILINNNQSIISNGSMLNGNYMDLLHIDKYSQNDYRLNNDANDCSLLPDSHSNRVDQPPDLVRNYSMPAINNPQSSLLQQHYHELSKLLAVAKDKPSSELSNSTSNGGFNMDNALKSSSTELGKSQSSVNLQSNNSNRHNRKHDVEHNKYTNMKLEELEHRIFSVCKDQYGCRYLQKQLEDGSTKQIEMIYKEITPHYSKLMVDPFGNYLCQKLFEYCNEKQRTHIIKLISKDIVDISLNIHGTRASQKLIDLLTIQEQVDYIIEALKNSVVHLIRDLNGNHVIQKCLNKLINTPESDNKHNLNVQFIYDSVAKNCIEVATHRHGCCVFQRCIDVASSSQLNQLVKTISENALSLVQDPFGNYVVQYILDLNSAEINEVLISRFVSNYAKLSKQKFSSNVMEKCFKLSNQNMQNMIVASILQNHNQHQLIVLADLISDSFGNYVIQTILDFLIDQKVKHKLIDAIKMIQNNIKLTPYGKRIINKLYRDGFVSNINSTCPSNNNSRISSPVLSNPRVQLFNNQNQINTQSLQVSLSSPNLLSHAHNHTGNLGLGYNNYLNINPTATKILGNNISPYNRYNSNIVNKLNSQTRLNHDLGMGNLPVSAIGMGMRGNVTLNANLNAGMNKYKTNE</sequence>
<evidence type="ECO:0000256" key="1">
    <source>
        <dbReference type="ARBA" id="ARBA00022737"/>
    </source>
</evidence>
<dbReference type="PANTHER" id="PTHR12537">
    <property type="entry name" value="RNA BINDING PROTEIN PUMILIO-RELATED"/>
    <property type="match status" value="1"/>
</dbReference>
<evidence type="ECO:0000256" key="3">
    <source>
        <dbReference type="SAM" id="MobiDB-lite"/>
    </source>
</evidence>
<evidence type="ECO:0000313" key="5">
    <source>
        <dbReference type="EMBL" id="PVU87624.1"/>
    </source>
</evidence>
<dbReference type="SUPFAM" id="SSF48371">
    <property type="entry name" value="ARM repeat"/>
    <property type="match status" value="1"/>
</dbReference>
<dbReference type="PANTHER" id="PTHR12537:SF13">
    <property type="entry name" value="PUMILIO HOMOLOGY DOMAIN FAMILY MEMBER 4"/>
    <property type="match status" value="1"/>
</dbReference>
<gene>
    <name evidence="5" type="ORF">BB561_006254</name>
</gene>
<dbReference type="InterPro" id="IPR001313">
    <property type="entry name" value="Pumilio_RNA-bd_rpt"/>
</dbReference>
<feature type="repeat" description="Pumilio" evidence="2">
    <location>
        <begin position="696"/>
        <end position="731"/>
    </location>
</feature>
<dbReference type="GO" id="GO:0010608">
    <property type="term" value="P:post-transcriptional regulation of gene expression"/>
    <property type="evidence" value="ECO:0007669"/>
    <property type="project" value="TreeGrafter"/>
</dbReference>
<reference evidence="5 6" key="1">
    <citation type="journal article" date="2018" name="MBio">
        <title>Comparative Genomics Reveals the Core Gene Toolbox for the Fungus-Insect Symbiosis.</title>
        <authorList>
            <person name="Wang Y."/>
            <person name="Stata M."/>
            <person name="Wang W."/>
            <person name="Stajich J.E."/>
            <person name="White M.M."/>
            <person name="Moncalvo J.M."/>
        </authorList>
    </citation>
    <scope>NUCLEOTIDE SEQUENCE [LARGE SCALE GENOMIC DNA]</scope>
    <source>
        <strain evidence="5 6">SWE-8-4</strain>
    </source>
</reference>
<dbReference type="PROSITE" id="PS50302">
    <property type="entry name" value="PUM"/>
    <property type="match status" value="7"/>
</dbReference>
<dbReference type="AlphaFoldDB" id="A0A2T9Y5R1"/>
<dbReference type="PROSITE" id="PS50303">
    <property type="entry name" value="PUM_HD"/>
    <property type="match status" value="1"/>
</dbReference>
<feature type="repeat" description="Pumilio" evidence="2">
    <location>
        <begin position="850"/>
        <end position="885"/>
    </location>
</feature>
<feature type="region of interest" description="Disordered" evidence="3">
    <location>
        <begin position="1"/>
        <end position="38"/>
    </location>
</feature>
<dbReference type="InterPro" id="IPR033133">
    <property type="entry name" value="PUM-HD"/>
</dbReference>
<feature type="repeat" description="Pumilio" evidence="2">
    <location>
        <begin position="660"/>
        <end position="695"/>
    </location>
</feature>
<dbReference type="Pfam" id="PF00806">
    <property type="entry name" value="PUF"/>
    <property type="match status" value="1"/>
</dbReference>
<dbReference type="Pfam" id="PF22493">
    <property type="entry name" value="PUF_NOP9"/>
    <property type="match status" value="1"/>
</dbReference>
<feature type="compositionally biased region" description="Polar residues" evidence="3">
    <location>
        <begin position="601"/>
        <end position="611"/>
    </location>
</feature>
<feature type="compositionally biased region" description="Polar residues" evidence="3">
    <location>
        <begin position="8"/>
        <end position="38"/>
    </location>
</feature>
<dbReference type="InterPro" id="IPR033712">
    <property type="entry name" value="Pumilio_RNA-bd"/>
</dbReference>
<feature type="repeat" description="Pumilio" evidence="2">
    <location>
        <begin position="814"/>
        <end position="849"/>
    </location>
</feature>
<feature type="repeat" description="Pumilio" evidence="2">
    <location>
        <begin position="886"/>
        <end position="921"/>
    </location>
</feature>
<name>A0A2T9Y5R1_9FUNG</name>
<feature type="region of interest" description="Disordered" evidence="3">
    <location>
        <begin position="599"/>
        <end position="645"/>
    </location>
</feature>
<dbReference type="InterPro" id="IPR011989">
    <property type="entry name" value="ARM-like"/>
</dbReference>
<protein>
    <recommendedName>
        <fullName evidence="4">PUM-HD domain-containing protein</fullName>
    </recommendedName>
</protein>
<comment type="caution">
    <text evidence="5">The sequence shown here is derived from an EMBL/GenBank/DDBJ whole genome shotgun (WGS) entry which is preliminary data.</text>
</comment>
<dbReference type="Proteomes" id="UP000245383">
    <property type="component" value="Unassembled WGS sequence"/>
</dbReference>
<proteinExistence type="predicted"/>
<feature type="domain" description="PUM-HD" evidence="4">
    <location>
        <begin position="637"/>
        <end position="992"/>
    </location>
</feature>
<dbReference type="GO" id="GO:0005737">
    <property type="term" value="C:cytoplasm"/>
    <property type="evidence" value="ECO:0007669"/>
    <property type="project" value="TreeGrafter"/>
</dbReference>
<dbReference type="STRING" id="133385.A0A2T9Y5R1"/>
<evidence type="ECO:0000256" key="2">
    <source>
        <dbReference type="PROSITE-ProRule" id="PRU00317"/>
    </source>
</evidence>
<feature type="compositionally biased region" description="Polar residues" evidence="3">
    <location>
        <begin position="618"/>
        <end position="627"/>
    </location>
</feature>
<evidence type="ECO:0000259" key="4">
    <source>
        <dbReference type="PROSITE" id="PS50303"/>
    </source>
</evidence>
<organism evidence="5 6">
    <name type="scientific">Smittium simulii</name>
    <dbReference type="NCBI Taxonomy" id="133385"/>
    <lineage>
        <taxon>Eukaryota</taxon>
        <taxon>Fungi</taxon>
        <taxon>Fungi incertae sedis</taxon>
        <taxon>Zoopagomycota</taxon>
        <taxon>Kickxellomycotina</taxon>
        <taxon>Harpellomycetes</taxon>
        <taxon>Harpellales</taxon>
        <taxon>Legeriomycetaceae</taxon>
        <taxon>Smittium</taxon>
    </lineage>
</organism>
<dbReference type="OrthoDB" id="668540at2759"/>
<dbReference type="SMART" id="SM00025">
    <property type="entry name" value="Pumilio"/>
    <property type="match status" value="8"/>
</dbReference>
<dbReference type="InterPro" id="IPR016024">
    <property type="entry name" value="ARM-type_fold"/>
</dbReference>
<dbReference type="FunFam" id="1.25.10.10:FF:000237">
    <property type="entry name" value="Pumilio homolog 9"/>
    <property type="match status" value="1"/>
</dbReference>
<keyword evidence="6" id="KW-1185">Reference proteome</keyword>
<feature type="repeat" description="Pumilio" evidence="2">
    <location>
        <begin position="930"/>
        <end position="966"/>
    </location>
</feature>